<accession>A0A409W7S3</accession>
<keyword evidence="2" id="KW-0812">Transmembrane</keyword>
<organism evidence="3 4">
    <name type="scientific">Panaeolus cyanescens</name>
    <dbReference type="NCBI Taxonomy" id="181874"/>
    <lineage>
        <taxon>Eukaryota</taxon>
        <taxon>Fungi</taxon>
        <taxon>Dikarya</taxon>
        <taxon>Basidiomycota</taxon>
        <taxon>Agaricomycotina</taxon>
        <taxon>Agaricomycetes</taxon>
        <taxon>Agaricomycetidae</taxon>
        <taxon>Agaricales</taxon>
        <taxon>Agaricineae</taxon>
        <taxon>Galeropsidaceae</taxon>
        <taxon>Panaeolus</taxon>
    </lineage>
</organism>
<dbReference type="Proteomes" id="UP000284842">
    <property type="component" value="Unassembled WGS sequence"/>
</dbReference>
<evidence type="ECO:0000256" key="1">
    <source>
        <dbReference type="SAM" id="MobiDB-lite"/>
    </source>
</evidence>
<feature type="region of interest" description="Disordered" evidence="1">
    <location>
        <begin position="379"/>
        <end position="404"/>
    </location>
</feature>
<keyword evidence="4" id="KW-1185">Reference proteome</keyword>
<dbReference type="EMBL" id="NHTK01005742">
    <property type="protein sequence ID" value="PPQ74589.1"/>
    <property type="molecule type" value="Genomic_DNA"/>
</dbReference>
<dbReference type="AlphaFoldDB" id="A0A409W7S3"/>
<reference evidence="3 4" key="1">
    <citation type="journal article" date="2018" name="Evol. Lett.">
        <title>Horizontal gene cluster transfer increased hallucinogenic mushroom diversity.</title>
        <authorList>
            <person name="Reynolds H.T."/>
            <person name="Vijayakumar V."/>
            <person name="Gluck-Thaler E."/>
            <person name="Korotkin H.B."/>
            <person name="Matheny P.B."/>
            <person name="Slot J.C."/>
        </authorList>
    </citation>
    <scope>NUCLEOTIDE SEQUENCE [LARGE SCALE GENOMIC DNA]</scope>
    <source>
        <strain evidence="3 4">2629</strain>
    </source>
</reference>
<comment type="caution">
    <text evidence="3">The sequence shown here is derived from an EMBL/GenBank/DDBJ whole genome shotgun (WGS) entry which is preliminary data.</text>
</comment>
<proteinExistence type="predicted"/>
<evidence type="ECO:0000256" key="2">
    <source>
        <dbReference type="SAM" id="Phobius"/>
    </source>
</evidence>
<feature type="transmembrane region" description="Helical" evidence="2">
    <location>
        <begin position="292"/>
        <end position="314"/>
    </location>
</feature>
<evidence type="ECO:0000313" key="4">
    <source>
        <dbReference type="Proteomes" id="UP000284842"/>
    </source>
</evidence>
<gene>
    <name evidence="3" type="ORF">CVT24_004187</name>
</gene>
<protein>
    <submittedName>
        <fullName evidence="3">Uncharacterized protein</fullName>
    </submittedName>
</protein>
<keyword evidence="2" id="KW-0472">Membrane</keyword>
<dbReference type="InParanoid" id="A0A409W7S3"/>
<dbReference type="OrthoDB" id="3013353at2759"/>
<dbReference type="Gene3D" id="2.60.120.260">
    <property type="entry name" value="Galactose-binding domain-like"/>
    <property type="match status" value="2"/>
</dbReference>
<dbReference type="STRING" id="181874.A0A409W7S3"/>
<name>A0A409W7S3_9AGAR</name>
<keyword evidence="2" id="KW-1133">Transmembrane helix</keyword>
<evidence type="ECO:0000313" key="3">
    <source>
        <dbReference type="EMBL" id="PPQ74589.1"/>
    </source>
</evidence>
<sequence>MTSRWILVDDLDKRIEYVGAWVQKSVQEFAQWDNFGPPFGSTVHAVSSGNAGFSFRFNGSNGAVLGTSTSSDIGALIDPQWECFIDGTKIPSANATLTLRNNQKFCEWTNTPAGEHTLTVNVTSAQYPFHFDQIRYAPSSDSQNPNTRDVVSLSYNDRIFNFESSWREVHSMGMMTAVKGATTTFAFSGSSISLYGTGLTSYPHAPSNATYQLDGGDPVAFTLSDLGPAGITVSRFNEVLFEVQNLQQGQHTMSVTYEGDSSVRPLILSSIVVQNYYEEVVSTSKKSLPISAIIGGVLGGFFLILTIIFLIFWYRFRRKRAYQHVDLKEGRREIDPFYVDVSTYKVPSPRELSGEFEPLTRMSRSSSMVGLDKHLVDPFAIPDQSSTPPRRPHPRYSRPPERIAPSRTSSFEILLSAPPPNVRSSGIVAVRLRSDSVS</sequence>